<dbReference type="NCBIfam" id="TIGR04034">
    <property type="entry name" value="export_SdpA"/>
    <property type="match status" value="1"/>
</dbReference>
<accession>A0A840DI07</accession>
<dbReference type="Pfam" id="PF17418">
    <property type="entry name" value="SdpA"/>
    <property type="match status" value="1"/>
</dbReference>
<sequence>MRDNLAIAFFFCTIIATTVLSAVFFISNKAPSNVLFPKPESNPAYHISRAFPQGWGFFTRDAREPSFSIAFKDNENKFTQWTQNPTFSSAYQFGLNRTPRLIISDTTEIVSQMTAKSAWKDCALTKNLDLCVTNATPVQVTINPIAFKTACGKQFLMIKQEPIPFAYRYFDTPKQQSVILGELTCP</sequence>
<keyword evidence="2" id="KW-1185">Reference proteome</keyword>
<organism evidence="1 2">
    <name type="scientific">Canibacter oris</name>
    <dbReference type="NCBI Taxonomy" id="1365628"/>
    <lineage>
        <taxon>Bacteria</taxon>
        <taxon>Bacillati</taxon>
        <taxon>Actinomycetota</taxon>
        <taxon>Actinomycetes</taxon>
        <taxon>Micrococcales</taxon>
        <taxon>Microbacteriaceae</taxon>
        <taxon>Canibacter</taxon>
    </lineage>
</organism>
<dbReference type="InterPro" id="IPR023902">
    <property type="entry name" value="Sporulation_SdpA"/>
</dbReference>
<evidence type="ECO:0000313" key="2">
    <source>
        <dbReference type="Proteomes" id="UP000571183"/>
    </source>
</evidence>
<dbReference type="RefSeq" id="WP_183304448.1">
    <property type="nucleotide sequence ID" value="NZ_JACIFD010000005.1"/>
</dbReference>
<name>A0A840DI07_9MICO</name>
<proteinExistence type="predicted"/>
<dbReference type="EMBL" id="JACIFD010000005">
    <property type="protein sequence ID" value="MBB4071353.1"/>
    <property type="molecule type" value="Genomic_DNA"/>
</dbReference>
<evidence type="ECO:0000313" key="1">
    <source>
        <dbReference type="EMBL" id="MBB4071353.1"/>
    </source>
</evidence>
<protein>
    <submittedName>
        <fullName evidence="1">Antimicrobial peptide system SdpA family protein</fullName>
    </submittedName>
</protein>
<gene>
    <name evidence="1" type="ORF">F5897_000650</name>
</gene>
<reference evidence="1" key="1">
    <citation type="submission" date="2020-08" db="EMBL/GenBank/DDBJ databases">
        <title>Sequencing the genomes of 1000 actinobacteria strains.</title>
        <authorList>
            <person name="Klenk H.-P."/>
        </authorList>
    </citation>
    <scope>NUCLEOTIDE SEQUENCE [LARGE SCALE GENOMIC DNA]</scope>
    <source>
        <strain evidence="1">DSM 27064</strain>
    </source>
</reference>
<comment type="caution">
    <text evidence="1">The sequence shown here is derived from an EMBL/GenBank/DDBJ whole genome shotgun (WGS) entry which is preliminary data.</text>
</comment>
<dbReference type="AlphaFoldDB" id="A0A840DI07"/>
<dbReference type="Proteomes" id="UP000571183">
    <property type="component" value="Unassembled WGS sequence"/>
</dbReference>